<dbReference type="AlphaFoldDB" id="A0A484DAZ2"/>
<name>A0A484DAZ2_PERFV</name>
<evidence type="ECO:0000313" key="1">
    <source>
        <dbReference type="EMBL" id="TDH12324.1"/>
    </source>
</evidence>
<keyword evidence="2" id="KW-1185">Reference proteome</keyword>
<reference evidence="1 2" key="1">
    <citation type="submission" date="2019-01" db="EMBL/GenBank/DDBJ databases">
        <title>A chromosome-scale genome assembly of the yellow perch, Perca flavescens.</title>
        <authorList>
            <person name="Feron R."/>
            <person name="Morvezen R."/>
            <person name="Bestin A."/>
            <person name="Haffray P."/>
            <person name="Klopp C."/>
            <person name="Zahm M."/>
            <person name="Cabau C."/>
            <person name="Roques C."/>
            <person name="Donnadieu C."/>
            <person name="Bouchez O."/>
            <person name="Christie M."/>
            <person name="Larson W."/>
            <person name="Guiguen Y."/>
        </authorList>
    </citation>
    <scope>NUCLEOTIDE SEQUENCE [LARGE SCALE GENOMIC DNA]</scope>
    <source>
        <strain evidence="1">YP-PL-M2</strain>
        <tissue evidence="1">Blood</tissue>
    </source>
</reference>
<evidence type="ECO:0000313" key="2">
    <source>
        <dbReference type="Proteomes" id="UP000295070"/>
    </source>
</evidence>
<sequence>MQLSPCLLVSLSSERCTLQLWSFEKESENFGGKGILSPPVSWLDCWTRRRVVENLPFVNDQEYLEEKLFLQTFEMYNFV</sequence>
<gene>
    <name evidence="1" type="ORF">EPR50_G00071050</name>
</gene>
<comment type="caution">
    <text evidence="1">The sequence shown here is derived from an EMBL/GenBank/DDBJ whole genome shotgun (WGS) entry which is preliminary data.</text>
</comment>
<accession>A0A484DAZ2</accession>
<organism evidence="1 2">
    <name type="scientific">Perca flavescens</name>
    <name type="common">American yellow perch</name>
    <name type="synonym">Morone flavescens</name>
    <dbReference type="NCBI Taxonomy" id="8167"/>
    <lineage>
        <taxon>Eukaryota</taxon>
        <taxon>Metazoa</taxon>
        <taxon>Chordata</taxon>
        <taxon>Craniata</taxon>
        <taxon>Vertebrata</taxon>
        <taxon>Euteleostomi</taxon>
        <taxon>Actinopterygii</taxon>
        <taxon>Neopterygii</taxon>
        <taxon>Teleostei</taxon>
        <taxon>Neoteleostei</taxon>
        <taxon>Acanthomorphata</taxon>
        <taxon>Eupercaria</taxon>
        <taxon>Perciformes</taxon>
        <taxon>Percoidei</taxon>
        <taxon>Percidae</taxon>
        <taxon>Percinae</taxon>
        <taxon>Perca</taxon>
    </lineage>
</organism>
<dbReference type="Proteomes" id="UP000295070">
    <property type="component" value="Chromosome 6"/>
</dbReference>
<dbReference type="EMBL" id="SCKG01000006">
    <property type="protein sequence ID" value="TDH12324.1"/>
    <property type="molecule type" value="Genomic_DNA"/>
</dbReference>
<protein>
    <submittedName>
        <fullName evidence="1">Uncharacterized protein</fullName>
    </submittedName>
</protein>
<proteinExistence type="predicted"/>